<dbReference type="Pfam" id="PF02120">
    <property type="entry name" value="Flg_hook"/>
    <property type="match status" value="1"/>
</dbReference>
<protein>
    <submittedName>
        <fullName evidence="2">Flagellar hook-length control protein FliK</fullName>
    </submittedName>
</protein>
<dbReference type="InterPro" id="IPR021136">
    <property type="entry name" value="Flagellar_hook_control-like_C"/>
</dbReference>
<dbReference type="EMBL" id="CP019628">
    <property type="protein sequence ID" value="AQQ00581.1"/>
    <property type="molecule type" value="Genomic_DNA"/>
</dbReference>
<sequence>MNTPTQITLSNSLVINQSSNAQTNELSQLPDEVLAAKNIQFSKDSITLDVFIDKHWQTLRLGTTNAPQNLQKIASANIQLSPDGKQLNITPNSTTLTINQPAQFQRLLNYVSTGAEVESKPMAVQVVLSPTPKLVIDKLNASIAINKEVAQLLITEQPLKVIVSTNNKGAQLNVINSFADTVHSQPLSQARLTKLLAALLPNAQLQATPKLAILTHPQKSGSFTTPINNKQVSELPNIPIKVNLVNQADKLFIKTDTNNINVTLNNSFSKPFNELLLAQKNSGPEISLSTSSNKKMSPLLTQSSPIKSWLLHSFSDLKTRINDAVKYFEHKPFATGSKQTIALAPELSKSDTPSAVINQQFKKINMTQNLDMLIKGTDGKTLINATNILPKHFNQLPPLAQLTQLLKASVNIWQALPQHNQTLPASNANNTDAHHFKNIISPESISRSQMLQPIEAKLLSPLLKLPDSIAATEKPVNSKSILNSQINNITSKIEKDSPDLTRLINQAFNRMVSSTNVHPVTIQREILTNIQPSILANDTLQSSFTKGLEQMAVSILAAPAINQSIVPVSLNNHTGLDALLQVLLPTFKTGNTSAKLLEQLQQPQVQALANELIQVKNTLNQVQVSMPNQHPDSNPLVQFLLPMKLPPEAAQTEITLGQYKKSSSDKLESKNVWFVRLNFDYAELGQLQITAELMDKALDCQLLASSQEITAIAHPHLDNLRSKLAKHGLQVGELNLKRGDTNHQAFDNSHAIINIKV</sequence>
<feature type="domain" description="Flagellar hook-length control protein-like C-terminal" evidence="1">
    <location>
        <begin position="666"/>
        <end position="744"/>
    </location>
</feature>
<dbReference type="AlphaFoldDB" id="A0A1Q2GZY6"/>
<evidence type="ECO:0000259" key="1">
    <source>
        <dbReference type="Pfam" id="PF02120"/>
    </source>
</evidence>
<proteinExistence type="predicted"/>
<dbReference type="KEGG" id="paln:B0W48_12660"/>
<evidence type="ECO:0000313" key="2">
    <source>
        <dbReference type="EMBL" id="AQQ00581.1"/>
    </source>
</evidence>
<accession>A0A1Q2GZY6</accession>
<keyword evidence="2" id="KW-0966">Cell projection</keyword>
<evidence type="ECO:0000313" key="3">
    <source>
        <dbReference type="Proteomes" id="UP000188243"/>
    </source>
</evidence>
<dbReference type="Proteomes" id="UP000188243">
    <property type="component" value="Chromosome"/>
</dbReference>
<dbReference type="Gene3D" id="3.30.750.140">
    <property type="match status" value="1"/>
</dbReference>
<dbReference type="STRING" id="247523.B0W48_12660"/>
<gene>
    <name evidence="2" type="ORF">B0W48_12660</name>
</gene>
<dbReference type="RefSeq" id="WP_077537268.1">
    <property type="nucleotide sequence ID" value="NZ_CP019628.1"/>
</dbReference>
<name>A0A1Q2GZY6_9GAMM</name>
<reference evidence="2 3" key="1">
    <citation type="submission" date="2017-02" db="EMBL/GenBank/DDBJ databases">
        <title>Complete genome sequence of the cold-active Pseudoalteromonas aliena strain EH1 isolated from Arctic seawater.</title>
        <authorList>
            <person name="Kim E."/>
            <person name="Heo E."/>
            <person name="Kim H."/>
            <person name="Kim D."/>
        </authorList>
    </citation>
    <scope>NUCLEOTIDE SEQUENCE [LARGE SCALE GENOMIC DNA]</scope>
    <source>
        <strain evidence="2 3">EH1</strain>
    </source>
</reference>
<dbReference type="InterPro" id="IPR038610">
    <property type="entry name" value="FliK-like_C_sf"/>
</dbReference>
<organism evidence="2 3">
    <name type="scientific">Pseudoalteromonas aliena</name>
    <dbReference type="NCBI Taxonomy" id="247523"/>
    <lineage>
        <taxon>Bacteria</taxon>
        <taxon>Pseudomonadati</taxon>
        <taxon>Pseudomonadota</taxon>
        <taxon>Gammaproteobacteria</taxon>
        <taxon>Alteromonadales</taxon>
        <taxon>Pseudoalteromonadaceae</taxon>
        <taxon>Pseudoalteromonas</taxon>
    </lineage>
</organism>
<keyword evidence="2" id="KW-0282">Flagellum</keyword>
<keyword evidence="2" id="KW-0969">Cilium</keyword>